<dbReference type="Pfam" id="PF00664">
    <property type="entry name" value="ABC_membrane"/>
    <property type="match status" value="1"/>
</dbReference>
<keyword evidence="2" id="KW-0813">Transport</keyword>
<dbReference type="InterPro" id="IPR011527">
    <property type="entry name" value="ABC1_TM_dom"/>
</dbReference>
<dbReference type="InterPro" id="IPR017871">
    <property type="entry name" value="ABC_transporter-like_CS"/>
</dbReference>
<protein>
    <submittedName>
        <fullName evidence="15">ABC transporter ATP-binding protein</fullName>
    </submittedName>
    <submittedName>
        <fullName evidence="14">ATP-binding cassette domain-containing protein</fullName>
    </submittedName>
</protein>
<evidence type="ECO:0000313" key="18">
    <source>
        <dbReference type="Proteomes" id="UP000253915"/>
    </source>
</evidence>
<evidence type="ECO:0000256" key="2">
    <source>
        <dbReference type="ARBA" id="ARBA00022448"/>
    </source>
</evidence>
<dbReference type="InterPro" id="IPR003593">
    <property type="entry name" value="AAA+_ATPase"/>
</dbReference>
<dbReference type="OMA" id="ATMNFAT"/>
<accession>A0A369MR62</accession>
<feature type="transmembrane region" description="Helical" evidence="11">
    <location>
        <begin position="181"/>
        <end position="201"/>
    </location>
</feature>
<evidence type="ECO:0000256" key="9">
    <source>
        <dbReference type="ARBA" id="ARBA00023455"/>
    </source>
</evidence>
<dbReference type="FunFam" id="1.20.1560.10:FF:000127">
    <property type="entry name" value="ABC transporter ATP-binding protein"/>
    <property type="match status" value="1"/>
</dbReference>
<dbReference type="AlphaFoldDB" id="A0A369MR62"/>
<keyword evidence="5" id="KW-0547">Nucleotide-binding</keyword>
<dbReference type="GO" id="GO:0016887">
    <property type="term" value="F:ATP hydrolysis activity"/>
    <property type="evidence" value="ECO:0007669"/>
    <property type="project" value="InterPro"/>
</dbReference>
<feature type="region of interest" description="Disordered" evidence="10">
    <location>
        <begin position="1"/>
        <end position="20"/>
    </location>
</feature>
<feature type="compositionally biased region" description="Basic and acidic residues" evidence="10">
    <location>
        <begin position="1"/>
        <end position="19"/>
    </location>
</feature>
<dbReference type="PANTHER" id="PTHR43394:SF1">
    <property type="entry name" value="ATP-BINDING CASSETTE SUB-FAMILY B MEMBER 10, MITOCHONDRIAL"/>
    <property type="match status" value="1"/>
</dbReference>
<dbReference type="CDD" id="cd07346">
    <property type="entry name" value="ABC_6TM_exporters"/>
    <property type="match status" value="1"/>
</dbReference>
<evidence type="ECO:0000256" key="8">
    <source>
        <dbReference type="ARBA" id="ARBA00023136"/>
    </source>
</evidence>
<keyword evidence="4 11" id="KW-0812">Transmembrane</keyword>
<comment type="subcellular location">
    <subcellularLocation>
        <location evidence="1">Cell inner membrane</location>
        <topology evidence="1">Multi-pass membrane protein</topology>
    </subcellularLocation>
</comment>
<comment type="similarity">
    <text evidence="9">Belongs to the ABC transporter superfamily. Siderophore-Fe(3+) uptake transporter (SIUT) (TC 3.A.1.21) family.</text>
</comment>
<dbReference type="SUPFAM" id="SSF90123">
    <property type="entry name" value="ABC transporter transmembrane region"/>
    <property type="match status" value="1"/>
</dbReference>
<evidence type="ECO:0000313" key="14">
    <source>
        <dbReference type="EMBL" id="MVN34035.1"/>
    </source>
</evidence>
<evidence type="ECO:0000256" key="4">
    <source>
        <dbReference type="ARBA" id="ARBA00022692"/>
    </source>
</evidence>
<evidence type="ECO:0000256" key="10">
    <source>
        <dbReference type="SAM" id="MobiDB-lite"/>
    </source>
</evidence>
<reference evidence="17 18" key="1">
    <citation type="journal article" date="2018" name="Elife">
        <title>Discovery and characterization of a prevalent human gut bacterial enzyme sufficient for the inactivation of a family of plant toxins.</title>
        <authorList>
            <person name="Koppel N."/>
            <person name="Bisanz J.E."/>
            <person name="Pandelia M.E."/>
            <person name="Turnbaugh P.J."/>
            <person name="Balskus E.P."/>
        </authorList>
    </citation>
    <scope>NUCLEOTIDE SEQUENCE [LARGE SCALE GENOMIC DNA]</scope>
    <source>
        <strain evidence="16 18">16A</strain>
        <strain evidence="15 17">MR1 #12</strain>
    </source>
</reference>
<dbReference type="Gene3D" id="3.40.50.300">
    <property type="entry name" value="P-loop containing nucleotide triphosphate hydrolases"/>
    <property type="match status" value="1"/>
</dbReference>
<dbReference type="InterPro" id="IPR036640">
    <property type="entry name" value="ABC1_TM_sf"/>
</dbReference>
<dbReference type="InterPro" id="IPR039421">
    <property type="entry name" value="Type_1_exporter"/>
</dbReference>
<evidence type="ECO:0000256" key="5">
    <source>
        <dbReference type="ARBA" id="ARBA00022741"/>
    </source>
</evidence>
<dbReference type="GeneID" id="69509805"/>
<dbReference type="SUPFAM" id="SSF52540">
    <property type="entry name" value="P-loop containing nucleoside triphosphate hydrolases"/>
    <property type="match status" value="1"/>
</dbReference>
<reference evidence="14 19" key="2">
    <citation type="submission" date="2019-11" db="EMBL/GenBank/DDBJ databases">
        <title>Whole genome shotgun sequencing (WGS) data from Adlercreutzia equolifaciens ResAG-91, Eggerthella lenta MRI-F36, MRI-F37, MRI-F40, ResAG-49, ResAG-88, ResAG-121, ResAG-145, and Gordonibacter sp. ResAG-5, ResAG-26, ResAG-43, ResAG-50, ResAG-59.</title>
        <authorList>
            <person name="Stoll D.A."/>
            <person name="Danylec N."/>
            <person name="Franz C.M.A.P."/>
            <person name="Huch M."/>
        </authorList>
    </citation>
    <scope>NUCLEOTIDE SEQUENCE [LARGE SCALE GENOMIC DNA]</scope>
    <source>
        <strain evidence="14 19">ResAG-88</strain>
    </source>
</reference>
<evidence type="ECO:0000256" key="6">
    <source>
        <dbReference type="ARBA" id="ARBA00022840"/>
    </source>
</evidence>
<dbReference type="Proteomes" id="UP000253915">
    <property type="component" value="Unassembled WGS sequence"/>
</dbReference>
<dbReference type="PROSITE" id="PS50893">
    <property type="entry name" value="ABC_TRANSPORTER_2"/>
    <property type="match status" value="1"/>
</dbReference>
<dbReference type="RefSeq" id="WP_015759917.1">
    <property type="nucleotide sequence ID" value="NZ_AP025575.1"/>
</dbReference>
<feature type="transmembrane region" description="Helical" evidence="11">
    <location>
        <begin position="297"/>
        <end position="321"/>
    </location>
</feature>
<dbReference type="EMBL" id="WPOM01000034">
    <property type="protein sequence ID" value="MVN34035.1"/>
    <property type="molecule type" value="Genomic_DNA"/>
</dbReference>
<evidence type="ECO:0000256" key="1">
    <source>
        <dbReference type="ARBA" id="ARBA00004429"/>
    </source>
</evidence>
<dbReference type="EMBL" id="PPTX01000020">
    <property type="protein sequence ID" value="RDB76926.1"/>
    <property type="molecule type" value="Genomic_DNA"/>
</dbReference>
<dbReference type="FunFam" id="3.40.50.300:FF:000221">
    <property type="entry name" value="Multidrug ABC transporter ATP-binding protein"/>
    <property type="match status" value="1"/>
</dbReference>
<dbReference type="GO" id="GO:0015421">
    <property type="term" value="F:ABC-type oligopeptide transporter activity"/>
    <property type="evidence" value="ECO:0007669"/>
    <property type="project" value="TreeGrafter"/>
</dbReference>
<dbReference type="PANTHER" id="PTHR43394">
    <property type="entry name" value="ATP-DEPENDENT PERMEASE MDL1, MITOCHONDRIAL"/>
    <property type="match status" value="1"/>
</dbReference>
<dbReference type="InterPro" id="IPR027417">
    <property type="entry name" value="P-loop_NTPase"/>
</dbReference>
<dbReference type="Pfam" id="PF00005">
    <property type="entry name" value="ABC_tran"/>
    <property type="match status" value="1"/>
</dbReference>
<dbReference type="GO" id="GO:0005524">
    <property type="term" value="F:ATP binding"/>
    <property type="evidence" value="ECO:0007669"/>
    <property type="project" value="UniProtKB-KW"/>
</dbReference>
<comment type="caution">
    <text evidence="15">The sequence shown here is derived from an EMBL/GenBank/DDBJ whole genome shotgun (WGS) entry which is preliminary data.</text>
</comment>
<evidence type="ECO:0000256" key="7">
    <source>
        <dbReference type="ARBA" id="ARBA00022989"/>
    </source>
</evidence>
<dbReference type="SMART" id="SM00382">
    <property type="entry name" value="AAA"/>
    <property type="match status" value="1"/>
</dbReference>
<name>A0A369MR62_EGGLN</name>
<evidence type="ECO:0000313" key="16">
    <source>
        <dbReference type="EMBL" id="RDC41011.1"/>
    </source>
</evidence>
<dbReference type="EMBL" id="PPUQ01000002">
    <property type="protein sequence ID" value="RDC41011.1"/>
    <property type="molecule type" value="Genomic_DNA"/>
</dbReference>
<evidence type="ECO:0000259" key="12">
    <source>
        <dbReference type="PROSITE" id="PS50893"/>
    </source>
</evidence>
<evidence type="ECO:0000259" key="13">
    <source>
        <dbReference type="PROSITE" id="PS50929"/>
    </source>
</evidence>
<evidence type="ECO:0000313" key="15">
    <source>
        <dbReference type="EMBL" id="RDB76926.1"/>
    </source>
</evidence>
<evidence type="ECO:0000256" key="11">
    <source>
        <dbReference type="SAM" id="Phobius"/>
    </source>
</evidence>
<dbReference type="PROSITE" id="PS00211">
    <property type="entry name" value="ABC_TRANSPORTER_1"/>
    <property type="match status" value="1"/>
</dbReference>
<dbReference type="InterPro" id="IPR003439">
    <property type="entry name" value="ABC_transporter-like_ATP-bd"/>
</dbReference>
<keyword evidence="8 11" id="KW-0472">Membrane</keyword>
<dbReference type="Proteomes" id="UP000253752">
    <property type="component" value="Unassembled WGS sequence"/>
</dbReference>
<organism evidence="15 17">
    <name type="scientific">Eggerthella lenta</name>
    <name type="common">Eubacterium lentum</name>
    <dbReference type="NCBI Taxonomy" id="84112"/>
    <lineage>
        <taxon>Bacteria</taxon>
        <taxon>Bacillati</taxon>
        <taxon>Actinomycetota</taxon>
        <taxon>Coriobacteriia</taxon>
        <taxon>Eggerthellales</taxon>
        <taxon>Eggerthellaceae</taxon>
        <taxon>Eggerthella</taxon>
    </lineage>
</organism>
<feature type="transmembrane region" description="Helical" evidence="11">
    <location>
        <begin position="263"/>
        <end position="285"/>
    </location>
</feature>
<evidence type="ECO:0000256" key="3">
    <source>
        <dbReference type="ARBA" id="ARBA00022475"/>
    </source>
</evidence>
<feature type="transmembrane region" description="Helical" evidence="11">
    <location>
        <begin position="156"/>
        <end position="175"/>
    </location>
</feature>
<dbReference type="Gene3D" id="1.20.1560.10">
    <property type="entry name" value="ABC transporter type 1, transmembrane domain"/>
    <property type="match status" value="1"/>
</dbReference>
<gene>
    <name evidence="16" type="ORF">C1853_02640</name>
    <name evidence="15" type="ORF">C1872_12210</name>
    <name evidence="14" type="ORF">GO726_12800</name>
</gene>
<keyword evidence="3" id="KW-1003">Cell membrane</keyword>
<keyword evidence="6 15" id="KW-0067">ATP-binding</keyword>
<dbReference type="Proteomes" id="UP000436429">
    <property type="component" value="Unassembled WGS sequence"/>
</dbReference>
<evidence type="ECO:0000313" key="19">
    <source>
        <dbReference type="Proteomes" id="UP000436429"/>
    </source>
</evidence>
<keyword evidence="7 11" id="KW-1133">Transmembrane helix</keyword>
<feature type="domain" description="ABC transporter" evidence="12">
    <location>
        <begin position="355"/>
        <end position="590"/>
    </location>
</feature>
<evidence type="ECO:0000313" key="17">
    <source>
        <dbReference type="Proteomes" id="UP000253752"/>
    </source>
</evidence>
<sequence length="602" mass="66203">MHPEENARTQKRPEAEQPAKRRSGMAYLLHLAGRYRLHLALSALFSVMSALCSFVPFVMVYQVLLFLIEGNADAGAALQYGIIAAVAIVGKFAFAIASGACSHIGAFNTLYQVRAQISRHIAKVNLGFFDQTTSGALKKVIIEDVERIEKFLAHQIPDIVAAACTPAIMFCYLLTLNVPMALGMLVPVVLGVAVQLFAMAATGKQMPTYHRLLAKLNAAIMQFINGMPVMKAYRLDAKGYREYADAVTEYNEFWKQCTKSQGYSYGVFVAIVESGILFVLPLGGVLYLQGSLSAADYLFFMIMSMVFLSSLLNLLTFAMTFNQIMSGMERIQDIMDLPEASEGTLALDPAKPHAVAFDHVTFGYGAAETNALTDVSLDLPAGSLTAFVGPSGAGKTTAAQLIPKFWETRQGAVRIDGHALSELRTDNLMDLVSFVFQEAFMLDDTLYENIRLGRPNATREQVEAAARAAQIHDTIEGLPNGYDTLLGENGVKLSGGERQRVCIARAILKDAPIIVFDEATSFTDIENEHRIQLALSHLLTNKTCIMIAHRLHTIVHADQICVFDHGRLRERGTHDSLIKQDGAYARMWDAYTHRTEKKESLA</sequence>
<feature type="transmembrane region" description="Helical" evidence="11">
    <location>
        <begin position="80"/>
        <end position="111"/>
    </location>
</feature>
<dbReference type="PROSITE" id="PS50929">
    <property type="entry name" value="ABC_TM1F"/>
    <property type="match status" value="1"/>
</dbReference>
<feature type="domain" description="ABC transmembrane type-1" evidence="13">
    <location>
        <begin position="40"/>
        <end position="323"/>
    </location>
</feature>
<proteinExistence type="inferred from homology"/>
<dbReference type="GO" id="GO:0005886">
    <property type="term" value="C:plasma membrane"/>
    <property type="evidence" value="ECO:0007669"/>
    <property type="project" value="UniProtKB-SubCell"/>
</dbReference>
<feature type="transmembrane region" description="Helical" evidence="11">
    <location>
        <begin position="39"/>
        <end position="68"/>
    </location>
</feature>